<gene>
    <name evidence="1" type="ORF">PbB2_01948</name>
</gene>
<proteinExistence type="predicted"/>
<protein>
    <submittedName>
        <fullName evidence="1">Uncharacterized protein</fullName>
    </submittedName>
</protein>
<evidence type="ECO:0000313" key="2">
    <source>
        <dbReference type="Proteomes" id="UP000245086"/>
    </source>
</evidence>
<keyword evidence="2" id="KW-1185">Reference proteome</keyword>
<accession>A0A2P2EB39</accession>
<reference evidence="1 2" key="1">
    <citation type="journal article" date="2018" name="Genome Announc.">
        <title>Draft Genome Sequence of "Candidatus Phycosocius bacilliformis," an Alphaproteobacterial Ectosymbiont of the Hydrocarbon-Producing Green Alga Botryococcus braunii.</title>
        <authorList>
            <person name="Tanabe Y."/>
            <person name="Yamaguchi H."/>
            <person name="Watanabe M.M."/>
        </authorList>
    </citation>
    <scope>NUCLEOTIDE SEQUENCE [LARGE SCALE GENOMIC DNA]</scope>
    <source>
        <strain evidence="1 2">BOTRYCO-2</strain>
    </source>
</reference>
<name>A0A2P2EB39_9PROT</name>
<dbReference type="RefSeq" id="WP_108985126.1">
    <property type="nucleotide sequence ID" value="NZ_BFBR01000005.1"/>
</dbReference>
<dbReference type="AlphaFoldDB" id="A0A2P2EB39"/>
<evidence type="ECO:0000313" key="1">
    <source>
        <dbReference type="EMBL" id="GBF58275.1"/>
    </source>
</evidence>
<dbReference type="EMBL" id="BFBR01000005">
    <property type="protein sequence ID" value="GBF58275.1"/>
    <property type="molecule type" value="Genomic_DNA"/>
</dbReference>
<comment type="caution">
    <text evidence="1">The sequence shown here is derived from an EMBL/GenBank/DDBJ whole genome shotgun (WGS) entry which is preliminary data.</text>
</comment>
<organism evidence="1 2">
    <name type="scientific">Candidatus Phycosocius bacilliformis</name>
    <dbReference type="NCBI Taxonomy" id="1445552"/>
    <lineage>
        <taxon>Bacteria</taxon>
        <taxon>Pseudomonadati</taxon>
        <taxon>Pseudomonadota</taxon>
        <taxon>Alphaproteobacteria</taxon>
        <taxon>Caulobacterales</taxon>
        <taxon>Caulobacterales incertae sedis</taxon>
        <taxon>Candidatus Phycosocius</taxon>
    </lineage>
</organism>
<sequence>MTKITIGPFNIEKIDTSAKVTLPFEGDEEDYDVGARIQLAGPGWKALEFERGLVEFTRLLFEITLDAIVLGKTRSERDLDNGGLFCSVEVDPSGQARFTILGVAGTDTYPALQILRDCYQLAESELLHVVAAAGVQGLVQAPFVGLPLGARTMRLK</sequence>
<dbReference type="Proteomes" id="UP000245086">
    <property type="component" value="Unassembled WGS sequence"/>
</dbReference>